<evidence type="ECO:0000256" key="5">
    <source>
        <dbReference type="ARBA" id="ARBA00022741"/>
    </source>
</evidence>
<organism evidence="18 19">
    <name type="scientific">Ophiocordyceps camponoti-floridani</name>
    <dbReference type="NCBI Taxonomy" id="2030778"/>
    <lineage>
        <taxon>Eukaryota</taxon>
        <taxon>Fungi</taxon>
        <taxon>Dikarya</taxon>
        <taxon>Ascomycota</taxon>
        <taxon>Pezizomycotina</taxon>
        <taxon>Sordariomycetes</taxon>
        <taxon>Hypocreomycetidae</taxon>
        <taxon>Hypocreales</taxon>
        <taxon>Ophiocordycipitaceae</taxon>
        <taxon>Ophiocordyceps</taxon>
    </lineage>
</organism>
<feature type="domain" description="FDX-ACB" evidence="17">
    <location>
        <begin position="397"/>
        <end position="491"/>
    </location>
</feature>
<evidence type="ECO:0000259" key="17">
    <source>
        <dbReference type="PROSITE" id="PS51447"/>
    </source>
</evidence>
<dbReference type="SUPFAM" id="SSF55681">
    <property type="entry name" value="Class II aaRS and biotin synthetases"/>
    <property type="match status" value="1"/>
</dbReference>
<dbReference type="GO" id="GO:0006432">
    <property type="term" value="P:phenylalanyl-tRNA aminoacylation"/>
    <property type="evidence" value="ECO:0007669"/>
    <property type="project" value="InterPro"/>
</dbReference>
<dbReference type="Gene3D" id="3.30.930.10">
    <property type="entry name" value="Bira Bifunctional Protein, Domain 2"/>
    <property type="match status" value="1"/>
</dbReference>
<comment type="catalytic activity">
    <reaction evidence="12">
        <text>tRNA(Phe) + L-phenylalanine + ATP = L-phenylalanyl-tRNA(Phe) + AMP + diphosphate + H(+)</text>
        <dbReference type="Rhea" id="RHEA:19413"/>
        <dbReference type="Rhea" id="RHEA-COMP:9668"/>
        <dbReference type="Rhea" id="RHEA-COMP:9699"/>
        <dbReference type="ChEBI" id="CHEBI:15378"/>
        <dbReference type="ChEBI" id="CHEBI:30616"/>
        <dbReference type="ChEBI" id="CHEBI:33019"/>
        <dbReference type="ChEBI" id="CHEBI:58095"/>
        <dbReference type="ChEBI" id="CHEBI:78442"/>
        <dbReference type="ChEBI" id="CHEBI:78531"/>
        <dbReference type="ChEBI" id="CHEBI:456215"/>
        <dbReference type="EC" id="6.1.1.20"/>
    </reaction>
</comment>
<dbReference type="PROSITE" id="PS50862">
    <property type="entry name" value="AA_TRNA_LIGASE_II"/>
    <property type="match status" value="1"/>
</dbReference>
<dbReference type="GO" id="GO:0005524">
    <property type="term" value="F:ATP binding"/>
    <property type="evidence" value="ECO:0007669"/>
    <property type="project" value="UniProtKB-KW"/>
</dbReference>
<dbReference type="PROSITE" id="PS51447">
    <property type="entry name" value="FDX_ACB"/>
    <property type="match status" value="1"/>
</dbReference>
<gene>
    <name evidence="18" type="ORF">GQ602_000497</name>
</gene>
<comment type="caution">
    <text evidence="18">The sequence shown here is derived from an EMBL/GenBank/DDBJ whole genome shotgun (WGS) entry which is preliminary data.</text>
</comment>
<keyword evidence="8" id="KW-0809">Transit peptide</keyword>
<evidence type="ECO:0000256" key="6">
    <source>
        <dbReference type="ARBA" id="ARBA00022840"/>
    </source>
</evidence>
<dbReference type="Pfam" id="PF03147">
    <property type="entry name" value="FDX-ACB"/>
    <property type="match status" value="1"/>
</dbReference>
<dbReference type="PANTHER" id="PTHR11538">
    <property type="entry name" value="PHENYLALANYL-TRNA SYNTHETASE"/>
    <property type="match status" value="1"/>
</dbReference>
<evidence type="ECO:0000256" key="15">
    <source>
        <dbReference type="SAM" id="MobiDB-lite"/>
    </source>
</evidence>
<dbReference type="CDD" id="cd00496">
    <property type="entry name" value="PheRS_alpha_core"/>
    <property type="match status" value="1"/>
</dbReference>
<dbReference type="SUPFAM" id="SSF54991">
    <property type="entry name" value="Anticodon-binding domain of PheRS"/>
    <property type="match status" value="1"/>
</dbReference>
<dbReference type="Gene3D" id="3.30.70.380">
    <property type="entry name" value="Ferrodoxin-fold anticodon-binding domain"/>
    <property type="match status" value="1"/>
</dbReference>
<name>A0A8H4VGB1_9HYPO</name>
<keyword evidence="19" id="KW-1185">Reference proteome</keyword>
<feature type="compositionally biased region" description="Pro residues" evidence="15">
    <location>
        <begin position="41"/>
        <end position="51"/>
    </location>
</feature>
<evidence type="ECO:0000256" key="4">
    <source>
        <dbReference type="ARBA" id="ARBA00022598"/>
    </source>
</evidence>
<keyword evidence="5" id="KW-0547">Nucleotide-binding</keyword>
<dbReference type="Pfam" id="PF01409">
    <property type="entry name" value="tRNA-synt_2d"/>
    <property type="match status" value="2"/>
</dbReference>
<dbReference type="InterPro" id="IPR006195">
    <property type="entry name" value="aa-tRNA-synth_II"/>
</dbReference>
<comment type="similarity">
    <text evidence="2">Belongs to the class-II aminoacyl-tRNA synthetase family.</text>
</comment>
<dbReference type="OrthoDB" id="4457at2759"/>
<dbReference type="GO" id="GO:0005759">
    <property type="term" value="C:mitochondrial matrix"/>
    <property type="evidence" value="ECO:0007669"/>
    <property type="project" value="UniProtKB-SubCell"/>
</dbReference>
<evidence type="ECO:0000256" key="3">
    <source>
        <dbReference type="ARBA" id="ARBA00012814"/>
    </source>
</evidence>
<dbReference type="GO" id="GO:0004826">
    <property type="term" value="F:phenylalanine-tRNA ligase activity"/>
    <property type="evidence" value="ECO:0007669"/>
    <property type="project" value="UniProtKB-EC"/>
</dbReference>
<evidence type="ECO:0000256" key="10">
    <source>
        <dbReference type="ARBA" id="ARBA00023146"/>
    </source>
</evidence>
<feature type="domain" description="Aminoacyl-transfer RNA synthetases class-II family profile" evidence="16">
    <location>
        <begin position="188"/>
        <end position="392"/>
    </location>
</feature>
<evidence type="ECO:0000259" key="16">
    <source>
        <dbReference type="PROSITE" id="PS50862"/>
    </source>
</evidence>
<comment type="subcellular location">
    <subcellularLocation>
        <location evidence="1">Mitochondrion matrix</location>
    </subcellularLocation>
</comment>
<reference evidence="18 19" key="1">
    <citation type="journal article" date="2020" name="G3 (Bethesda)">
        <title>Genetic Underpinnings of Host Manipulation by Ophiocordyceps as Revealed by Comparative Transcriptomics.</title>
        <authorList>
            <person name="Will I."/>
            <person name="Das B."/>
            <person name="Trinh T."/>
            <person name="Brachmann A."/>
            <person name="Ohm R.A."/>
            <person name="de Bekker C."/>
        </authorList>
    </citation>
    <scope>NUCLEOTIDE SEQUENCE [LARGE SCALE GENOMIC DNA]</scope>
    <source>
        <strain evidence="18 19">EC05</strain>
    </source>
</reference>
<dbReference type="PANTHER" id="PTHR11538:SF41">
    <property type="entry name" value="PHENYLALANINE--TRNA LIGASE, MITOCHONDRIAL"/>
    <property type="match status" value="1"/>
</dbReference>
<evidence type="ECO:0000256" key="11">
    <source>
        <dbReference type="ARBA" id="ARBA00031194"/>
    </source>
</evidence>
<evidence type="ECO:0000256" key="8">
    <source>
        <dbReference type="ARBA" id="ARBA00022946"/>
    </source>
</evidence>
<feature type="region of interest" description="Disordered" evidence="15">
    <location>
        <begin position="37"/>
        <end position="60"/>
    </location>
</feature>
<dbReference type="InterPro" id="IPR002319">
    <property type="entry name" value="Phenylalanyl-tRNA_Synthase"/>
</dbReference>
<accession>A0A8H4VGB1</accession>
<evidence type="ECO:0000256" key="14">
    <source>
        <dbReference type="ARBA" id="ARBA00073229"/>
    </source>
</evidence>
<dbReference type="InterPro" id="IPR004530">
    <property type="entry name" value="Phe-tRNA-synth_IIc_mito"/>
</dbReference>
<evidence type="ECO:0000256" key="1">
    <source>
        <dbReference type="ARBA" id="ARBA00004305"/>
    </source>
</evidence>
<keyword evidence="9" id="KW-0496">Mitochondrion</keyword>
<dbReference type="FunFam" id="3.30.70.380:FF:000002">
    <property type="entry name" value="phenylalanine--tRNA ligase, mitochondrial"/>
    <property type="match status" value="1"/>
</dbReference>
<dbReference type="NCBIfam" id="TIGR00469">
    <property type="entry name" value="pheS_mito"/>
    <property type="match status" value="1"/>
</dbReference>
<evidence type="ECO:0000256" key="2">
    <source>
        <dbReference type="ARBA" id="ARBA00008226"/>
    </source>
</evidence>
<dbReference type="Proteomes" id="UP000562929">
    <property type="component" value="Unassembled WGS sequence"/>
</dbReference>
<dbReference type="FunFam" id="3.30.930.10:FF:000053">
    <property type="entry name" value="Phenylalanyl-tRNA synthetase mitochondrial"/>
    <property type="match status" value="1"/>
</dbReference>
<evidence type="ECO:0000313" key="18">
    <source>
        <dbReference type="EMBL" id="KAF4594884.1"/>
    </source>
</evidence>
<evidence type="ECO:0000256" key="12">
    <source>
        <dbReference type="ARBA" id="ARBA00049255"/>
    </source>
</evidence>
<evidence type="ECO:0000256" key="9">
    <source>
        <dbReference type="ARBA" id="ARBA00023128"/>
    </source>
</evidence>
<keyword evidence="10 18" id="KW-0030">Aminoacyl-tRNA synthetase</keyword>
<keyword evidence="4" id="KW-0436">Ligase</keyword>
<dbReference type="EC" id="6.1.1.20" evidence="3"/>
<comment type="function">
    <text evidence="13">Is responsible for the charging of tRNA(Phe) with phenylalanine in mitochondrial translation.</text>
</comment>
<dbReference type="GO" id="GO:0000049">
    <property type="term" value="F:tRNA binding"/>
    <property type="evidence" value="ECO:0007669"/>
    <property type="project" value="InterPro"/>
</dbReference>
<keyword evidence="7" id="KW-0648">Protein biosynthesis</keyword>
<proteinExistence type="inferred from homology"/>
<keyword evidence="6" id="KW-0067">ATP-binding</keyword>
<dbReference type="SMART" id="SM00896">
    <property type="entry name" value="FDX-ACB"/>
    <property type="match status" value="1"/>
</dbReference>
<sequence length="499" mass="56296">MLSGSVRTCALSGSRRVAYRFGCYAIRCSSSSVSASVSAPTPGPAPAPASIPTPASTLVPNPTSARLVEVRGRKVDADSTSFNIPQNVLDATSRQLLFEEDHPLDITRRLIRLHFPKPAFAHYDDYHPVVSTAQNFDSLGFPSDHPGRARTDTYYFNDGQLLRTHTSAHQAEAFSATSEDQIGYIISADVYRRDEVDRHHYPVFHQMEGARWWDRDRVPGGDVAAAVRSDVGSLPRHDFTVEDKTTPFQPDPNLLQEEHHSLAEVEAIDAHLRLSLENALGGLFARARNQSNDPLRMRWVDAYFPFTRPSWELEVLHDGDWIEVLGCGVVQHQLHAAAGTPSRLGWAFGLGLDRIAMLLFQIPDIRYLWSTDKRLKSQFRGMSQQLPNRLKPFRVFSKYPPCPRDISFWLPPNCTDLPDTDVVEMVRSVGGDLVEEVRCIDRFVHPTSGRHSKAFRIVYRSLECTLPRDVVKEVHQRVTEALEKRYGVEMRYNAKTQPA</sequence>
<evidence type="ECO:0000256" key="13">
    <source>
        <dbReference type="ARBA" id="ARBA00057761"/>
    </source>
</evidence>
<dbReference type="InterPro" id="IPR036690">
    <property type="entry name" value="Fdx_antiC-bd_sf"/>
</dbReference>
<dbReference type="InterPro" id="IPR045864">
    <property type="entry name" value="aa-tRNA-synth_II/BPL/LPL"/>
</dbReference>
<dbReference type="EMBL" id="JAACLJ010000001">
    <property type="protein sequence ID" value="KAF4594884.1"/>
    <property type="molecule type" value="Genomic_DNA"/>
</dbReference>
<dbReference type="AlphaFoldDB" id="A0A8H4VGB1"/>
<evidence type="ECO:0000256" key="7">
    <source>
        <dbReference type="ARBA" id="ARBA00022917"/>
    </source>
</evidence>
<dbReference type="InterPro" id="IPR005121">
    <property type="entry name" value="Fdx_antiC-bd"/>
</dbReference>
<protein>
    <recommendedName>
        <fullName evidence="14">Phenylalanine--tRNA ligase, mitochondrial</fullName>
        <ecNumber evidence="3">6.1.1.20</ecNumber>
    </recommendedName>
    <alternativeName>
        <fullName evidence="11">Phenylalanyl-tRNA synthetase</fullName>
    </alternativeName>
</protein>
<evidence type="ECO:0000313" key="19">
    <source>
        <dbReference type="Proteomes" id="UP000562929"/>
    </source>
</evidence>